<accession>A0ABR3V0S5</accession>
<dbReference type="Proteomes" id="UP001586593">
    <property type="component" value="Unassembled WGS sequence"/>
</dbReference>
<evidence type="ECO:0000313" key="2">
    <source>
        <dbReference type="EMBL" id="KAL1835061.1"/>
    </source>
</evidence>
<sequence length="155" mass="17964">MVNERERARKAYAGRMAKSPRCLYLVRLLLVQSKPTAALCAAGFPPFSSSSLRPCVHYNQRTRRGAETRPKAQYETALEGFPRSHFLPSASTLAVSQNKRHSISHKRLPMQSIMGTKNRRKSRMQRGQGNRYKSRPPRSRERMARKERQRKPDRK</sequence>
<comment type="caution">
    <text evidence="2">The sequence shown here is derived from an EMBL/GenBank/DDBJ whole genome shotgun (WGS) entry which is preliminary data.</text>
</comment>
<evidence type="ECO:0000256" key="1">
    <source>
        <dbReference type="SAM" id="MobiDB-lite"/>
    </source>
</evidence>
<keyword evidence="3" id="KW-1185">Reference proteome</keyword>
<organism evidence="2 3">
    <name type="scientific">Phialemonium thermophilum</name>
    <dbReference type="NCBI Taxonomy" id="223376"/>
    <lineage>
        <taxon>Eukaryota</taxon>
        <taxon>Fungi</taxon>
        <taxon>Dikarya</taxon>
        <taxon>Ascomycota</taxon>
        <taxon>Pezizomycotina</taxon>
        <taxon>Sordariomycetes</taxon>
        <taxon>Sordariomycetidae</taxon>
        <taxon>Cephalothecales</taxon>
        <taxon>Cephalothecaceae</taxon>
        <taxon>Phialemonium</taxon>
    </lineage>
</organism>
<name>A0ABR3V0S5_9PEZI</name>
<feature type="compositionally biased region" description="Basic residues" evidence="1">
    <location>
        <begin position="98"/>
        <end position="108"/>
    </location>
</feature>
<gene>
    <name evidence="2" type="ORF">VTK73DRAFT_6342</name>
</gene>
<feature type="region of interest" description="Disordered" evidence="1">
    <location>
        <begin position="97"/>
        <end position="155"/>
    </location>
</feature>
<reference evidence="2 3" key="1">
    <citation type="journal article" date="2024" name="Commun. Biol.">
        <title>Comparative genomic analysis of thermophilic fungi reveals convergent evolutionary adaptations and gene losses.</title>
        <authorList>
            <person name="Steindorff A.S."/>
            <person name="Aguilar-Pontes M.V."/>
            <person name="Robinson A.J."/>
            <person name="Andreopoulos B."/>
            <person name="LaButti K."/>
            <person name="Kuo A."/>
            <person name="Mondo S."/>
            <person name="Riley R."/>
            <person name="Otillar R."/>
            <person name="Haridas S."/>
            <person name="Lipzen A."/>
            <person name="Grimwood J."/>
            <person name="Schmutz J."/>
            <person name="Clum A."/>
            <person name="Reid I.D."/>
            <person name="Moisan M.C."/>
            <person name="Butler G."/>
            <person name="Nguyen T.T.M."/>
            <person name="Dewar K."/>
            <person name="Conant G."/>
            <person name="Drula E."/>
            <person name="Henrissat B."/>
            <person name="Hansel C."/>
            <person name="Singer S."/>
            <person name="Hutchinson M.I."/>
            <person name="de Vries R.P."/>
            <person name="Natvig D.O."/>
            <person name="Powell A.J."/>
            <person name="Tsang A."/>
            <person name="Grigoriev I.V."/>
        </authorList>
    </citation>
    <scope>NUCLEOTIDE SEQUENCE [LARGE SCALE GENOMIC DNA]</scope>
    <source>
        <strain evidence="2 3">ATCC 24622</strain>
    </source>
</reference>
<dbReference type="EMBL" id="JAZHXJ010003576">
    <property type="protein sequence ID" value="KAL1835061.1"/>
    <property type="molecule type" value="Genomic_DNA"/>
</dbReference>
<protein>
    <submittedName>
        <fullName evidence="2">Uncharacterized protein</fullName>
    </submittedName>
</protein>
<evidence type="ECO:0000313" key="3">
    <source>
        <dbReference type="Proteomes" id="UP001586593"/>
    </source>
</evidence>
<proteinExistence type="predicted"/>